<evidence type="ECO:0000256" key="6">
    <source>
        <dbReference type="ARBA" id="ARBA00023049"/>
    </source>
</evidence>
<dbReference type="InterPro" id="IPR050626">
    <property type="entry name" value="Peptidase_M16"/>
</dbReference>
<dbReference type="FunFam" id="3.30.830.10:FF:000004">
    <property type="entry name" value="Putative insulin-degrading enzyme"/>
    <property type="match status" value="1"/>
</dbReference>
<dbReference type="PROSITE" id="PS00143">
    <property type="entry name" value="INSULINASE"/>
    <property type="match status" value="1"/>
</dbReference>
<dbReference type="InterPro" id="IPR054734">
    <property type="entry name" value="PqqF-like_C_4"/>
</dbReference>
<evidence type="ECO:0000313" key="17">
    <source>
        <dbReference type="EMBL" id="KAK3595341.1"/>
    </source>
</evidence>
<evidence type="ECO:0000256" key="1">
    <source>
        <dbReference type="ARBA" id="ARBA00007261"/>
    </source>
</evidence>
<dbReference type="GO" id="GO:0051603">
    <property type="term" value="P:proteolysis involved in protein catabolic process"/>
    <property type="evidence" value="ECO:0007669"/>
    <property type="project" value="TreeGrafter"/>
</dbReference>
<protein>
    <recommendedName>
        <fullName evidence="9">Insulin-degrading enzyme</fullName>
        <ecNumber evidence="8">3.4.24.56</ecNumber>
    </recommendedName>
    <alternativeName>
        <fullName evidence="11">Insulin protease</fullName>
    </alternativeName>
    <alternativeName>
        <fullName evidence="10">Insulysin</fullName>
    </alternativeName>
</protein>
<keyword evidence="18" id="KW-1185">Reference proteome</keyword>
<proteinExistence type="inferred from homology"/>
<reference evidence="17" key="3">
    <citation type="submission" date="2023-05" db="EMBL/GenBank/DDBJ databases">
        <authorList>
            <person name="Smith C.H."/>
        </authorList>
    </citation>
    <scope>NUCLEOTIDE SEQUENCE</scope>
    <source>
        <strain evidence="17">CHS0354</strain>
        <tissue evidence="17">Mantle</tissue>
    </source>
</reference>
<evidence type="ECO:0000256" key="11">
    <source>
        <dbReference type="ARBA" id="ARBA00080349"/>
    </source>
</evidence>
<name>A0AAE0SNM1_9BIVA</name>
<evidence type="ECO:0000256" key="10">
    <source>
        <dbReference type="ARBA" id="ARBA00074992"/>
    </source>
</evidence>
<reference evidence="17" key="1">
    <citation type="journal article" date="2021" name="Genome Biol. Evol.">
        <title>A High-Quality Reference Genome for a Parasitic Bivalve with Doubly Uniparental Inheritance (Bivalvia: Unionida).</title>
        <authorList>
            <person name="Smith C.H."/>
        </authorList>
    </citation>
    <scope>NUCLEOTIDE SEQUENCE</scope>
    <source>
        <strain evidence="17">CHS0354</strain>
    </source>
</reference>
<evidence type="ECO:0000256" key="4">
    <source>
        <dbReference type="ARBA" id="ARBA00022801"/>
    </source>
</evidence>
<dbReference type="InterPro" id="IPR011249">
    <property type="entry name" value="Metalloenz_LuxS/M16"/>
</dbReference>
<evidence type="ECO:0000256" key="7">
    <source>
        <dbReference type="ARBA" id="ARBA00052248"/>
    </source>
</evidence>
<evidence type="ECO:0000259" key="16">
    <source>
        <dbReference type="Pfam" id="PF22456"/>
    </source>
</evidence>
<feature type="domain" description="Peptidase M16 N-terminal" evidence="13">
    <location>
        <begin position="67"/>
        <end position="204"/>
    </location>
</feature>
<evidence type="ECO:0000259" key="14">
    <source>
        <dbReference type="Pfam" id="PF05193"/>
    </source>
</evidence>
<dbReference type="FunFam" id="3.30.830.10:FF:000003">
    <property type="entry name" value="Insulin-degrading enzyme"/>
    <property type="match status" value="1"/>
</dbReference>
<dbReference type="SUPFAM" id="SSF63411">
    <property type="entry name" value="LuxS/MPP-like metallohydrolase"/>
    <property type="match status" value="4"/>
</dbReference>
<dbReference type="Proteomes" id="UP001195483">
    <property type="component" value="Unassembled WGS sequence"/>
</dbReference>
<dbReference type="GO" id="GO:0043171">
    <property type="term" value="P:peptide catabolic process"/>
    <property type="evidence" value="ECO:0007669"/>
    <property type="project" value="TreeGrafter"/>
</dbReference>
<dbReference type="InterPro" id="IPR001431">
    <property type="entry name" value="Pept_M16_Zn_BS"/>
</dbReference>
<comment type="catalytic activity">
    <reaction evidence="7">
        <text>Degradation of insulin, glucagon and other polypeptides. No action on proteins.</text>
        <dbReference type="EC" id="3.4.24.56"/>
    </reaction>
</comment>
<evidence type="ECO:0000256" key="3">
    <source>
        <dbReference type="ARBA" id="ARBA00022723"/>
    </source>
</evidence>
<comment type="caution">
    <text evidence="17">The sequence shown here is derived from an EMBL/GenBank/DDBJ whole genome shotgun (WGS) entry which is preliminary data.</text>
</comment>
<feature type="domain" description="Peptidase M16 C-terminal" evidence="14">
    <location>
        <begin position="231"/>
        <end position="408"/>
    </location>
</feature>
<dbReference type="InterPro" id="IPR032632">
    <property type="entry name" value="Peptidase_M16_M"/>
</dbReference>
<dbReference type="Pfam" id="PF05193">
    <property type="entry name" value="Peptidase_M16_C"/>
    <property type="match status" value="1"/>
</dbReference>
<dbReference type="PANTHER" id="PTHR43690">
    <property type="entry name" value="NARDILYSIN"/>
    <property type="match status" value="1"/>
</dbReference>
<dbReference type="FunFam" id="3.30.830.10:FF:000007">
    <property type="entry name" value="Insulin-degrading enzyme"/>
    <property type="match status" value="1"/>
</dbReference>
<feature type="domain" description="Coenzyme PQQ synthesis protein F-like C-terminal lobe" evidence="16">
    <location>
        <begin position="804"/>
        <end position="901"/>
    </location>
</feature>
<keyword evidence="6" id="KW-0482">Metalloprotease</keyword>
<dbReference type="GO" id="GO:0005739">
    <property type="term" value="C:mitochondrion"/>
    <property type="evidence" value="ECO:0007669"/>
    <property type="project" value="TreeGrafter"/>
</dbReference>
<dbReference type="InterPro" id="IPR007863">
    <property type="entry name" value="Peptidase_M16_C"/>
</dbReference>
<sequence>MILKHILQLLSNKLFVKSCPKKSHLASRFNSTMTQQHVKVVLEDNKLIKSSRDDRIYRALELTNGMRVLLVSDPSTDKSSAAMDVNIGHMKDPKDIPGLAHFCEHMLFLGTKKYPEENEYTKFLNEHGGSSNAFTSNEHTNFFFDVAPDNLEGALDRFAQFFLCPLFTECATEREINAVNSENDKNLQNDGWRFHQLEKSLADPSHDYSKFGTGNKDTLETIPKKLGYDVRAELLKFHEQNYSSNLMGMVVLGKESPDDLEKMVVPLVSEVENKNLPVPEWTTPPFGEKEVRTICYVVPVKDIRNLTVSWSIPDLHEHYKTNPGHYLGHLIGHEGAGSLLSELKARGWVNTLVGGQQGGAKGFMFFMVNVDLTEDGLEHVDDIITLIYQYINMLKKEGPQEWVFKECQDLSAMQFRFKDKERPRNYTSSLASVLHQYSLTEVLCASYLMTEYKPELINMVLDKLTPETMRISVVAKKYEGQTDNKEKWYGTSYKLESIPEEKLKKWKNSGLDEKLRFPDKNEFIPTNFDLSTKDQEIPLVPEVIKDTAMTRLWFRQDDKFLMPKAFASFEITSPIAYIDPVHANMTTLFSHLFKDALNEYAYAAEIAGLRYSLLGSMYGISLTVKGYSDKLFVLLTKIVEKLATFQIEPKRYEILLELYKRSLKNFHAEQPHQHALYYTSVLMAEVLWTQEELLQALDELSLEKLQAFIPQLLSKLYIEGLIYGNITKQQGQKITEVVESILKEKGHTKTLLPSQHRRVREVQLPNGCYYLYQKTNSVHKSSSIDVYYQCGMQETQSNMLLELFLQIISEPCFSILRTKEQLGYIVFSGLRRSSGVQGLRVIVQSDCTPEYVEGRVEAFLDSMNDYIENLTEEEFQKHVAALATKRLEKPKKMAVQNARYWAEIISQQYNFDRDNIEVAFLKTIGKEDLHKFYKDKIAHDAPGRHKLSVHVLSTAESPTGPKVTPVQNENEQSTDLLPVPQLPKPIIVEDITLFKRELGLYPLAKPYIDLKKALSKL</sequence>
<dbReference type="GO" id="GO:0004222">
    <property type="term" value="F:metalloendopeptidase activity"/>
    <property type="evidence" value="ECO:0007669"/>
    <property type="project" value="UniProtKB-EC"/>
</dbReference>
<accession>A0AAE0SNM1</accession>
<dbReference type="EMBL" id="JAEAOA010000332">
    <property type="protein sequence ID" value="KAK3595341.1"/>
    <property type="molecule type" value="Genomic_DNA"/>
</dbReference>
<comment type="similarity">
    <text evidence="1 12">Belongs to the peptidase M16 family.</text>
</comment>
<evidence type="ECO:0000256" key="9">
    <source>
        <dbReference type="ARBA" id="ARBA00070422"/>
    </source>
</evidence>
<dbReference type="PANTHER" id="PTHR43690:SF18">
    <property type="entry name" value="INSULIN-DEGRADING ENZYME-RELATED"/>
    <property type="match status" value="1"/>
</dbReference>
<dbReference type="EC" id="3.4.24.56" evidence="8"/>
<evidence type="ECO:0000256" key="12">
    <source>
        <dbReference type="RuleBase" id="RU004447"/>
    </source>
</evidence>
<dbReference type="Pfam" id="PF00675">
    <property type="entry name" value="Peptidase_M16"/>
    <property type="match status" value="1"/>
</dbReference>
<dbReference type="InterPro" id="IPR011765">
    <property type="entry name" value="Pept_M16_N"/>
</dbReference>
<keyword evidence="3" id="KW-0479">Metal-binding</keyword>
<keyword evidence="4" id="KW-0378">Hydrolase</keyword>
<evidence type="ECO:0000256" key="5">
    <source>
        <dbReference type="ARBA" id="ARBA00022833"/>
    </source>
</evidence>
<keyword evidence="5" id="KW-0862">Zinc</keyword>
<dbReference type="Gene3D" id="3.30.830.10">
    <property type="entry name" value="Metalloenzyme, LuxS/M16 peptidase-like"/>
    <property type="match status" value="4"/>
</dbReference>
<dbReference type="AlphaFoldDB" id="A0AAE0SNM1"/>
<keyword evidence="2" id="KW-0645">Protease</keyword>
<organism evidence="17 18">
    <name type="scientific">Potamilus streckersoni</name>
    <dbReference type="NCBI Taxonomy" id="2493646"/>
    <lineage>
        <taxon>Eukaryota</taxon>
        <taxon>Metazoa</taxon>
        <taxon>Spiralia</taxon>
        <taxon>Lophotrochozoa</taxon>
        <taxon>Mollusca</taxon>
        <taxon>Bivalvia</taxon>
        <taxon>Autobranchia</taxon>
        <taxon>Heteroconchia</taxon>
        <taxon>Palaeoheterodonta</taxon>
        <taxon>Unionida</taxon>
        <taxon>Unionoidea</taxon>
        <taxon>Unionidae</taxon>
        <taxon>Ambleminae</taxon>
        <taxon>Lampsilini</taxon>
        <taxon>Potamilus</taxon>
    </lineage>
</organism>
<dbReference type="Pfam" id="PF22456">
    <property type="entry name" value="PqqF-like_C_4"/>
    <property type="match status" value="1"/>
</dbReference>
<evidence type="ECO:0000259" key="13">
    <source>
        <dbReference type="Pfam" id="PF00675"/>
    </source>
</evidence>
<reference evidence="17" key="2">
    <citation type="journal article" date="2021" name="Genome Biol. Evol.">
        <title>Developing a high-quality reference genome for a parasitic bivalve with doubly uniparental inheritance (Bivalvia: Unionida).</title>
        <authorList>
            <person name="Smith C.H."/>
        </authorList>
    </citation>
    <scope>NUCLEOTIDE SEQUENCE</scope>
    <source>
        <strain evidence="17">CHS0354</strain>
        <tissue evidence="17">Mantle</tissue>
    </source>
</reference>
<evidence type="ECO:0000256" key="2">
    <source>
        <dbReference type="ARBA" id="ARBA00022670"/>
    </source>
</evidence>
<feature type="domain" description="Peptidase M16 middle/third" evidence="15">
    <location>
        <begin position="415"/>
        <end position="696"/>
    </location>
</feature>
<evidence type="ECO:0000259" key="15">
    <source>
        <dbReference type="Pfam" id="PF16187"/>
    </source>
</evidence>
<gene>
    <name evidence="17" type="ORF">CHS0354_004498</name>
</gene>
<dbReference type="GO" id="GO:0046872">
    <property type="term" value="F:metal ion binding"/>
    <property type="evidence" value="ECO:0007669"/>
    <property type="project" value="UniProtKB-KW"/>
</dbReference>
<dbReference type="GO" id="GO:0005829">
    <property type="term" value="C:cytosol"/>
    <property type="evidence" value="ECO:0007669"/>
    <property type="project" value="TreeGrafter"/>
</dbReference>
<dbReference type="FunFam" id="3.30.830.10:FF:000005">
    <property type="entry name" value="nardilysin isoform X1"/>
    <property type="match status" value="1"/>
</dbReference>
<evidence type="ECO:0000313" key="18">
    <source>
        <dbReference type="Proteomes" id="UP001195483"/>
    </source>
</evidence>
<dbReference type="Pfam" id="PF16187">
    <property type="entry name" value="Peptidase_M16_M"/>
    <property type="match status" value="1"/>
</dbReference>
<evidence type="ECO:0000256" key="8">
    <source>
        <dbReference type="ARBA" id="ARBA00066874"/>
    </source>
</evidence>